<evidence type="ECO:0000313" key="2">
    <source>
        <dbReference type="Proteomes" id="UP000789920"/>
    </source>
</evidence>
<protein>
    <submittedName>
        <fullName evidence="1">35206_t:CDS:1</fullName>
    </submittedName>
</protein>
<organism evidence="1 2">
    <name type="scientific">Racocetra persica</name>
    <dbReference type="NCBI Taxonomy" id="160502"/>
    <lineage>
        <taxon>Eukaryota</taxon>
        <taxon>Fungi</taxon>
        <taxon>Fungi incertae sedis</taxon>
        <taxon>Mucoromycota</taxon>
        <taxon>Glomeromycotina</taxon>
        <taxon>Glomeromycetes</taxon>
        <taxon>Diversisporales</taxon>
        <taxon>Gigasporaceae</taxon>
        <taxon>Racocetra</taxon>
    </lineage>
</organism>
<gene>
    <name evidence="1" type="ORF">RPERSI_LOCUS20603</name>
</gene>
<keyword evidence="2" id="KW-1185">Reference proteome</keyword>
<feature type="non-terminal residue" evidence="1">
    <location>
        <position position="1"/>
    </location>
</feature>
<reference evidence="1" key="1">
    <citation type="submission" date="2021-06" db="EMBL/GenBank/DDBJ databases">
        <authorList>
            <person name="Kallberg Y."/>
            <person name="Tangrot J."/>
            <person name="Rosling A."/>
        </authorList>
    </citation>
    <scope>NUCLEOTIDE SEQUENCE</scope>
    <source>
        <strain evidence="1">MA461A</strain>
    </source>
</reference>
<dbReference type="Proteomes" id="UP000789920">
    <property type="component" value="Unassembled WGS sequence"/>
</dbReference>
<accession>A0ACA9RM73</accession>
<evidence type="ECO:0000313" key="1">
    <source>
        <dbReference type="EMBL" id="CAG8798902.1"/>
    </source>
</evidence>
<proteinExistence type="predicted"/>
<sequence length="209" mass="23634">EIMIQGSSAHINSSDDLNASQPLNHEESNHQSFNVIEENQGNETQISDSSIQKQSAEIMIQESAAQSSSFYIEEDSTNNKSSSLDDSDAAQPLSYEKECDNSQSDEYYDSTEEANEQRFNEIILRLMKSYSNDKYKSQINKQFKASKKKIKKVDKTNNKPVNNFIEKVSSNLTEEDSLPSVNEILKPSVTQSSHPSKETNLLDVLMDYQ</sequence>
<dbReference type="EMBL" id="CAJVQC010058638">
    <property type="protein sequence ID" value="CAG8798902.1"/>
    <property type="molecule type" value="Genomic_DNA"/>
</dbReference>
<name>A0ACA9RM73_9GLOM</name>
<feature type="non-terminal residue" evidence="1">
    <location>
        <position position="209"/>
    </location>
</feature>
<comment type="caution">
    <text evidence="1">The sequence shown here is derived from an EMBL/GenBank/DDBJ whole genome shotgun (WGS) entry which is preliminary data.</text>
</comment>